<dbReference type="AlphaFoldDB" id="A0A1H3U7X7"/>
<sequence>MNDENSQFWLAQTYSFLFTRRYFFARRLRFQLMSEAGINLSLY</sequence>
<organism evidence="1 2">
    <name type="scientific">Delftia lacustris</name>
    <dbReference type="NCBI Taxonomy" id="558537"/>
    <lineage>
        <taxon>Bacteria</taxon>
        <taxon>Pseudomonadati</taxon>
        <taxon>Pseudomonadota</taxon>
        <taxon>Betaproteobacteria</taxon>
        <taxon>Burkholderiales</taxon>
        <taxon>Comamonadaceae</taxon>
        <taxon>Delftia</taxon>
    </lineage>
</organism>
<accession>A0A1H3U7X7</accession>
<reference evidence="1 2" key="1">
    <citation type="submission" date="2016-10" db="EMBL/GenBank/DDBJ databases">
        <authorList>
            <person name="de Groot N.N."/>
        </authorList>
    </citation>
    <scope>NUCLEOTIDE SEQUENCE [LARGE SCALE GENOMIC DNA]</scope>
    <source>
        <strain evidence="1 2">LMG 24775</strain>
    </source>
</reference>
<evidence type="ECO:0000313" key="2">
    <source>
        <dbReference type="Proteomes" id="UP000183417"/>
    </source>
</evidence>
<dbReference type="EMBL" id="FNPE01000038">
    <property type="protein sequence ID" value="SDZ57915.1"/>
    <property type="molecule type" value="Genomic_DNA"/>
</dbReference>
<name>A0A1H3U7X7_9BURK</name>
<proteinExistence type="predicted"/>
<dbReference type="Proteomes" id="UP000183417">
    <property type="component" value="Unassembled WGS sequence"/>
</dbReference>
<evidence type="ECO:0000313" key="1">
    <source>
        <dbReference type="EMBL" id="SDZ57915.1"/>
    </source>
</evidence>
<gene>
    <name evidence="1" type="ORF">SAMN05421547_13820</name>
</gene>
<protein>
    <submittedName>
        <fullName evidence="1">Uncharacterized protein</fullName>
    </submittedName>
</protein>